<reference evidence="4 5" key="1">
    <citation type="submission" date="2023-03" db="EMBL/GenBank/DDBJ databases">
        <authorList>
            <person name="Pearce D."/>
        </authorList>
    </citation>
    <scope>NUCLEOTIDE SEQUENCE [LARGE SCALE GENOMIC DNA]</scope>
    <source>
        <strain evidence="4">Msz</strain>
    </source>
</reference>
<comment type="subcellular location">
    <subcellularLocation>
        <location evidence="3">Cytoplasm</location>
    </subcellularLocation>
</comment>
<keyword evidence="3" id="KW-0324">Glycolysis</keyword>
<keyword evidence="5" id="KW-1185">Reference proteome</keyword>
<dbReference type="PANTHER" id="PTHR21139">
    <property type="entry name" value="TRIOSEPHOSPHATE ISOMERASE"/>
    <property type="match status" value="1"/>
</dbReference>
<dbReference type="PANTHER" id="PTHR21139:SF42">
    <property type="entry name" value="TRIOSEPHOSPHATE ISOMERASE"/>
    <property type="match status" value="1"/>
</dbReference>
<keyword evidence="3" id="KW-0963">Cytoplasm</keyword>
<dbReference type="InterPro" id="IPR035990">
    <property type="entry name" value="TIM_sf"/>
</dbReference>
<dbReference type="Pfam" id="PF00121">
    <property type="entry name" value="TIM"/>
    <property type="match status" value="1"/>
</dbReference>
<protein>
    <recommendedName>
        <fullName evidence="3">Triosephosphate isomerase</fullName>
        <ecNumber evidence="3">5.3.1.1</ecNumber>
    </recommendedName>
</protein>
<comment type="subunit">
    <text evidence="3">Homodimer.</text>
</comment>
<comment type="similarity">
    <text evidence="1 3">Belongs to the triosephosphate isomerase family.</text>
</comment>
<dbReference type="RefSeq" id="WP_051331544.1">
    <property type="nucleotide sequence ID" value="NZ_OX458333.1"/>
</dbReference>
<dbReference type="GO" id="GO:0004807">
    <property type="term" value="F:triose-phosphate isomerase activity"/>
    <property type="evidence" value="ECO:0007669"/>
    <property type="project" value="UniProtKB-EC"/>
</dbReference>
<name>A0ABM9I8E4_9GAMM</name>
<keyword evidence="2 3" id="KW-0413">Isomerase</keyword>
<comment type="pathway">
    <text evidence="3">Carbohydrate degradation; glycolysis; D-glyceraldehyde 3-phosphate from glycerone phosphate: step 1/1.</text>
</comment>
<evidence type="ECO:0000256" key="1">
    <source>
        <dbReference type="ARBA" id="ARBA00007422"/>
    </source>
</evidence>
<dbReference type="InterPro" id="IPR013785">
    <property type="entry name" value="Aldolase_TIM"/>
</dbReference>
<dbReference type="InterPro" id="IPR000652">
    <property type="entry name" value="Triosephosphate_isomerase"/>
</dbReference>
<organism evidence="4 5">
    <name type="scientific">Methylocaldum szegediense</name>
    <dbReference type="NCBI Taxonomy" id="73780"/>
    <lineage>
        <taxon>Bacteria</taxon>
        <taxon>Pseudomonadati</taxon>
        <taxon>Pseudomonadota</taxon>
        <taxon>Gammaproteobacteria</taxon>
        <taxon>Methylococcales</taxon>
        <taxon>Methylococcaceae</taxon>
        <taxon>Methylocaldum</taxon>
    </lineage>
</organism>
<dbReference type="SUPFAM" id="SSF51351">
    <property type="entry name" value="Triosephosphate isomerase (TIM)"/>
    <property type="match status" value="1"/>
</dbReference>
<dbReference type="EC" id="5.3.1.1" evidence="3"/>
<comment type="pathway">
    <text evidence="3">Carbohydrate biosynthesis; gluconeogenesis.</text>
</comment>
<gene>
    <name evidence="4" type="ORF">MSZNOR_4523</name>
</gene>
<accession>A0ABM9I8E4</accession>
<keyword evidence="3" id="KW-0312">Gluconeogenesis</keyword>
<dbReference type="Proteomes" id="UP001162030">
    <property type="component" value="Chromosome"/>
</dbReference>
<proteinExistence type="inferred from homology"/>
<evidence type="ECO:0000256" key="3">
    <source>
        <dbReference type="RuleBase" id="RU363013"/>
    </source>
</evidence>
<dbReference type="EMBL" id="OX458333">
    <property type="protein sequence ID" value="CAI8954468.1"/>
    <property type="molecule type" value="Genomic_DNA"/>
</dbReference>
<evidence type="ECO:0000256" key="2">
    <source>
        <dbReference type="ARBA" id="ARBA00023235"/>
    </source>
</evidence>
<dbReference type="Gene3D" id="3.20.20.70">
    <property type="entry name" value="Aldolase class I"/>
    <property type="match status" value="1"/>
</dbReference>
<evidence type="ECO:0000313" key="4">
    <source>
        <dbReference type="EMBL" id="CAI8954468.1"/>
    </source>
</evidence>
<evidence type="ECO:0000313" key="5">
    <source>
        <dbReference type="Proteomes" id="UP001162030"/>
    </source>
</evidence>
<comment type="catalytic activity">
    <reaction evidence="3">
        <text>D-glyceraldehyde 3-phosphate = dihydroxyacetone phosphate</text>
        <dbReference type="Rhea" id="RHEA:18585"/>
        <dbReference type="ChEBI" id="CHEBI:57642"/>
        <dbReference type="ChEBI" id="CHEBI:59776"/>
        <dbReference type="EC" id="5.3.1.1"/>
    </reaction>
</comment>
<sequence>MDKAVGPHGQSHLNVIGTQLDAVLDLANVASLSNAVIAYEPVRAIGTGNATAVGHIIEYRCLRWKIAEREPETSASVRDFYGGSVKPEKARSLFDMPDVDGGSIGEASLDAKSFLSICHSV</sequence>
<dbReference type="PROSITE" id="PS51440">
    <property type="entry name" value="TIM_2"/>
    <property type="match status" value="1"/>
</dbReference>